<dbReference type="PRINTS" id="PR00038">
    <property type="entry name" value="HTHLUXR"/>
</dbReference>
<dbReference type="SMART" id="SM00421">
    <property type="entry name" value="HTH_LUXR"/>
    <property type="match status" value="1"/>
</dbReference>
<dbReference type="InterPro" id="IPR058245">
    <property type="entry name" value="NreC/VraR/RcsB-like_REC"/>
</dbReference>
<evidence type="ECO:0000256" key="3">
    <source>
        <dbReference type="ARBA" id="ARBA00023015"/>
    </source>
</evidence>
<dbReference type="CDD" id="cd06170">
    <property type="entry name" value="LuxR_C_like"/>
    <property type="match status" value="1"/>
</dbReference>
<dbReference type="CDD" id="cd17535">
    <property type="entry name" value="REC_NarL-like"/>
    <property type="match status" value="1"/>
</dbReference>
<dbReference type="InterPro" id="IPR011006">
    <property type="entry name" value="CheY-like_superfamily"/>
</dbReference>
<keyword evidence="10" id="KW-1185">Reference proteome</keyword>
<dbReference type="SUPFAM" id="SSF46894">
    <property type="entry name" value="C-terminal effector domain of the bipartite response regulators"/>
    <property type="match status" value="1"/>
</dbReference>
<keyword evidence="5" id="KW-0804">Transcription</keyword>
<dbReference type="Gene3D" id="3.40.50.2300">
    <property type="match status" value="1"/>
</dbReference>
<dbReference type="SUPFAM" id="SSF52172">
    <property type="entry name" value="CheY-like"/>
    <property type="match status" value="1"/>
</dbReference>
<dbReference type="SMART" id="SM00448">
    <property type="entry name" value="REC"/>
    <property type="match status" value="1"/>
</dbReference>
<dbReference type="Pfam" id="PF00072">
    <property type="entry name" value="Response_reg"/>
    <property type="match status" value="1"/>
</dbReference>
<evidence type="ECO:0000256" key="1">
    <source>
        <dbReference type="ARBA" id="ARBA00004496"/>
    </source>
</evidence>
<feature type="domain" description="Response regulatory" evidence="8">
    <location>
        <begin position="2"/>
        <end position="118"/>
    </location>
</feature>
<accession>A0ABU9VDM8</accession>
<dbReference type="InterPro" id="IPR039420">
    <property type="entry name" value="WalR-like"/>
</dbReference>
<feature type="domain" description="HTH luxR-type" evidence="7">
    <location>
        <begin position="141"/>
        <end position="206"/>
    </location>
</feature>
<keyword evidence="4" id="KW-0238">DNA-binding</keyword>
<organism evidence="9 10">
    <name type="scientific">Alkalicoccobacillus gibsonii</name>
    <dbReference type="NCBI Taxonomy" id="79881"/>
    <lineage>
        <taxon>Bacteria</taxon>
        <taxon>Bacillati</taxon>
        <taxon>Bacillota</taxon>
        <taxon>Bacilli</taxon>
        <taxon>Bacillales</taxon>
        <taxon>Bacillaceae</taxon>
        <taxon>Alkalicoccobacillus</taxon>
    </lineage>
</organism>
<dbReference type="InterPro" id="IPR016032">
    <property type="entry name" value="Sig_transdc_resp-reg_C-effctor"/>
</dbReference>
<protein>
    <submittedName>
        <fullName evidence="9">Response regulator transcription factor</fullName>
    </submittedName>
</protein>
<evidence type="ECO:0000313" key="9">
    <source>
        <dbReference type="EMBL" id="MEN0642004.1"/>
    </source>
</evidence>
<evidence type="ECO:0000256" key="4">
    <source>
        <dbReference type="ARBA" id="ARBA00023125"/>
    </source>
</evidence>
<evidence type="ECO:0000259" key="8">
    <source>
        <dbReference type="PROSITE" id="PS50110"/>
    </source>
</evidence>
<sequence length="213" mass="23783">MNLLIVDDHHMVRKGLIYFLEAIPAFQVVAEATNGQEAIELYDQHKPDVVLMDVDMPVLDGIQATTEIKARWPEARILIVTSFADQDYVIPALQAGASGYQLKDVEPEELVETIKAVYKGENKLHPHVMKHVLSHVTYDSTKQRLNSLTEREVDVLKEISTGKSNKDIAEALFISEKTVKTHMSNILSKLELADRTQAALFAIQAGIAKPIIL</sequence>
<evidence type="ECO:0000256" key="2">
    <source>
        <dbReference type="ARBA" id="ARBA00022553"/>
    </source>
</evidence>
<proteinExistence type="predicted"/>
<keyword evidence="3" id="KW-0805">Transcription regulation</keyword>
<dbReference type="Pfam" id="PF00196">
    <property type="entry name" value="GerE"/>
    <property type="match status" value="1"/>
</dbReference>
<comment type="caution">
    <text evidence="9">The sequence shown here is derived from an EMBL/GenBank/DDBJ whole genome shotgun (WGS) entry which is preliminary data.</text>
</comment>
<evidence type="ECO:0000313" key="10">
    <source>
        <dbReference type="Proteomes" id="UP001418796"/>
    </source>
</evidence>
<gene>
    <name evidence="9" type="ORF">MKY91_02360</name>
</gene>
<dbReference type="PROSITE" id="PS00622">
    <property type="entry name" value="HTH_LUXR_1"/>
    <property type="match status" value="1"/>
</dbReference>
<reference evidence="9 10" key="1">
    <citation type="submission" date="2024-03" db="EMBL/GenBank/DDBJ databases">
        <title>Bacilli Hybrid Assemblies.</title>
        <authorList>
            <person name="Kovac J."/>
        </authorList>
    </citation>
    <scope>NUCLEOTIDE SEQUENCE [LARGE SCALE GENOMIC DNA]</scope>
    <source>
        <strain evidence="9 10">FSL R7-0666</strain>
    </source>
</reference>
<dbReference type="PANTHER" id="PTHR43214:SF43">
    <property type="entry name" value="TWO-COMPONENT RESPONSE REGULATOR"/>
    <property type="match status" value="1"/>
</dbReference>
<keyword evidence="2 6" id="KW-0597">Phosphoprotein</keyword>
<evidence type="ECO:0000259" key="7">
    <source>
        <dbReference type="PROSITE" id="PS50043"/>
    </source>
</evidence>
<evidence type="ECO:0000256" key="6">
    <source>
        <dbReference type="PROSITE-ProRule" id="PRU00169"/>
    </source>
</evidence>
<dbReference type="InterPro" id="IPR000792">
    <property type="entry name" value="Tscrpt_reg_LuxR_C"/>
</dbReference>
<dbReference type="RefSeq" id="WP_343129166.1">
    <property type="nucleotide sequence ID" value="NZ_JBCITK010000001.1"/>
</dbReference>
<dbReference type="PROSITE" id="PS50043">
    <property type="entry name" value="HTH_LUXR_2"/>
    <property type="match status" value="1"/>
</dbReference>
<dbReference type="EMBL" id="JBCITK010000001">
    <property type="protein sequence ID" value="MEN0642004.1"/>
    <property type="molecule type" value="Genomic_DNA"/>
</dbReference>
<comment type="subcellular location">
    <subcellularLocation>
        <location evidence="1">Cytoplasm</location>
    </subcellularLocation>
</comment>
<dbReference type="Proteomes" id="UP001418796">
    <property type="component" value="Unassembled WGS sequence"/>
</dbReference>
<evidence type="ECO:0000256" key="5">
    <source>
        <dbReference type="ARBA" id="ARBA00023163"/>
    </source>
</evidence>
<dbReference type="PROSITE" id="PS50110">
    <property type="entry name" value="RESPONSE_REGULATORY"/>
    <property type="match status" value="1"/>
</dbReference>
<name>A0ABU9VDM8_9BACI</name>
<dbReference type="PANTHER" id="PTHR43214">
    <property type="entry name" value="TWO-COMPONENT RESPONSE REGULATOR"/>
    <property type="match status" value="1"/>
</dbReference>
<dbReference type="InterPro" id="IPR001789">
    <property type="entry name" value="Sig_transdc_resp-reg_receiver"/>
</dbReference>
<feature type="modified residue" description="4-aspartylphosphate" evidence="6">
    <location>
        <position position="53"/>
    </location>
</feature>